<feature type="compositionally biased region" description="Polar residues" evidence="1">
    <location>
        <begin position="121"/>
        <end position="134"/>
    </location>
</feature>
<accession>A0A0F9LJH4</accession>
<dbReference type="EMBL" id="LAZR01006253">
    <property type="protein sequence ID" value="KKM93538.1"/>
    <property type="molecule type" value="Genomic_DNA"/>
</dbReference>
<gene>
    <name evidence="2" type="ORF">LCGC14_1207450</name>
</gene>
<feature type="non-terminal residue" evidence="2">
    <location>
        <position position="157"/>
    </location>
</feature>
<evidence type="ECO:0000313" key="2">
    <source>
        <dbReference type="EMBL" id="KKM93538.1"/>
    </source>
</evidence>
<dbReference type="AlphaFoldDB" id="A0A0F9LJH4"/>
<organism evidence="2">
    <name type="scientific">marine sediment metagenome</name>
    <dbReference type="NCBI Taxonomy" id="412755"/>
    <lineage>
        <taxon>unclassified sequences</taxon>
        <taxon>metagenomes</taxon>
        <taxon>ecological metagenomes</taxon>
    </lineage>
</organism>
<reference evidence="2" key="1">
    <citation type="journal article" date="2015" name="Nature">
        <title>Complex archaea that bridge the gap between prokaryotes and eukaryotes.</title>
        <authorList>
            <person name="Spang A."/>
            <person name="Saw J.H."/>
            <person name="Jorgensen S.L."/>
            <person name="Zaremba-Niedzwiedzka K."/>
            <person name="Martijn J."/>
            <person name="Lind A.E."/>
            <person name="van Eijk R."/>
            <person name="Schleper C."/>
            <person name="Guy L."/>
            <person name="Ettema T.J."/>
        </authorList>
    </citation>
    <scope>NUCLEOTIDE SEQUENCE</scope>
</reference>
<feature type="region of interest" description="Disordered" evidence="1">
    <location>
        <begin position="83"/>
        <end position="157"/>
    </location>
</feature>
<evidence type="ECO:0000256" key="1">
    <source>
        <dbReference type="SAM" id="MobiDB-lite"/>
    </source>
</evidence>
<comment type="caution">
    <text evidence="2">The sequence shown here is derived from an EMBL/GenBank/DDBJ whole genome shotgun (WGS) entry which is preliminary data.</text>
</comment>
<proteinExistence type="predicted"/>
<sequence>MTFDHQSWNRKFVDDPDYNDAVSYGVGIFKHNPVSGERYWKIIGIHHLLPEENRGGRNLYFDVLDINENRVRPFVWINWSWDGMRPEEEPPPAQGDKPDSEPVGNIALDSGNQIVYAGCNGRNTTRGTDGNSDWIQKVHTNHPDEGNVEGNTRGHHS</sequence>
<name>A0A0F9LJH4_9ZZZZ</name>
<protein>
    <submittedName>
        <fullName evidence="2">Uncharacterized protein</fullName>
    </submittedName>
</protein>